<gene>
    <name evidence="2" type="ORF">AW10_00411</name>
</gene>
<comment type="caution">
    <text evidence="2">The sequence shown here is derived from an EMBL/GenBank/DDBJ whole genome shotgun (WGS) entry which is preliminary data.</text>
</comment>
<keyword evidence="1" id="KW-0472">Membrane</keyword>
<accession>A0A011Q0B9</accession>
<name>A0A011Q0B9_9PROT</name>
<evidence type="ECO:0000313" key="2">
    <source>
        <dbReference type="EMBL" id="EXI82625.1"/>
    </source>
</evidence>
<evidence type="ECO:0008006" key="4">
    <source>
        <dbReference type="Google" id="ProtNLM"/>
    </source>
</evidence>
<dbReference type="EMBL" id="JEMX01000010">
    <property type="protein sequence ID" value="EXI82625.1"/>
    <property type="molecule type" value="Genomic_DNA"/>
</dbReference>
<evidence type="ECO:0000256" key="1">
    <source>
        <dbReference type="SAM" id="Phobius"/>
    </source>
</evidence>
<feature type="transmembrane region" description="Helical" evidence="1">
    <location>
        <begin position="409"/>
        <end position="427"/>
    </location>
</feature>
<organism evidence="2 3">
    <name type="scientific">Candidatus Accumulibacter appositus</name>
    <dbReference type="NCBI Taxonomy" id="1454003"/>
    <lineage>
        <taxon>Bacteria</taxon>
        <taxon>Pseudomonadati</taxon>
        <taxon>Pseudomonadota</taxon>
        <taxon>Betaproteobacteria</taxon>
        <taxon>Candidatus Accumulibacter</taxon>
    </lineage>
</organism>
<dbReference type="PATRIC" id="fig|1454003.3.peg.421"/>
<sequence length="441" mass="49013">MSDPHSPLRLPVLEPTTLRAALNAEFHARSPLPLSSPARVSQLVFANASSDTTAERAHLAQLERLVNGELLEGSDSHRLLAAKGIVLRWELHTEFSSYTFYRQSATAESQDPGTSALEALPSEWLAAIPGELLVATHVDLQSSANVSPESMTSGLSPTGPPVVAARVADNAAWVFTNFLFEQGFSRFQILDVKLTQRQAGRTVQRLLDIETYRLLSLLALPIAKEVGNWLTPAENKLAEMVDQIGLANSLADERHVLAQLTSLATEVEHSIARTAFRFGAARAYHDLVMQRVGELRERRVAGCPTFAEIMQRRLAPAVHTCIAMADRQDELSDRLTRTCELLRTRVEVELERQNQEQLLQMNRRARLQLRLQETVEGLSVVAITYYGSQLVHYLAKGGKTLLPVLSPEIAAALSIPLIAAAAMFGIWRMRKRLRQEEEREH</sequence>
<keyword evidence="1" id="KW-1133">Transmembrane helix</keyword>
<proteinExistence type="predicted"/>
<dbReference type="STRING" id="1454003.AW10_00411"/>
<protein>
    <recommendedName>
        <fullName evidence="4">DUF3422 domain-containing protein</fullName>
    </recommendedName>
</protein>
<dbReference type="AlphaFoldDB" id="A0A011Q0B9"/>
<dbReference type="Pfam" id="PF11902">
    <property type="entry name" value="DUF3422"/>
    <property type="match status" value="1"/>
</dbReference>
<evidence type="ECO:0000313" key="3">
    <source>
        <dbReference type="Proteomes" id="UP000021816"/>
    </source>
</evidence>
<keyword evidence="1" id="KW-0812">Transmembrane</keyword>
<reference evidence="2 3" key="1">
    <citation type="submission" date="2014-02" db="EMBL/GenBank/DDBJ databases">
        <title>Expanding our view of genomic diversity in Candidatus Accumulibacter clades.</title>
        <authorList>
            <person name="Skennerton C.T."/>
            <person name="Barr J.J."/>
            <person name="Slater F.R."/>
            <person name="Bond P.L."/>
            <person name="Tyson G.W."/>
        </authorList>
    </citation>
    <scope>NUCLEOTIDE SEQUENCE [LARGE SCALE GENOMIC DNA]</scope>
    <source>
        <strain evidence="3">BA-92</strain>
    </source>
</reference>
<dbReference type="InterPro" id="IPR021830">
    <property type="entry name" value="DUF3422"/>
</dbReference>
<dbReference type="Proteomes" id="UP000021816">
    <property type="component" value="Unassembled WGS sequence"/>
</dbReference>